<sequence length="364" mass="40193">KANVYYSSGDLVRALQLWVAVVREGIPPAVRLDILQKAISASYCVASLKDYVWCCVQLILNSPAAEEGLRAVLQCQPPAPPFPQDDLTPAQMAQYQQSWTKVFTERQFFSIQASHLEGFVTVQVGFLENEPVQMDARVPVRVCLKSSAMHPISFSAVVVGCDLERRRRTAGTATVSDSVLQASRQFVTLEPQTKTTVIVMLDLSTAQIQKGQCLWITRVCLELGDRHSKMFGQLEYNFDNTPCLQPQRLRSDFGCSMLRIAASDGELVANPSTTHVNCLVAEIAAATLELKNTCNHSVESVRLDFKRNEQQSTEAIAVLFVDEDDELRSELTIVGAGSVESGETIHIPVRFSAQLVGSIDLELE</sequence>
<name>A0AAN8IQN3_TRICO</name>
<reference evidence="1 2" key="1">
    <citation type="submission" date="2019-10" db="EMBL/GenBank/DDBJ databases">
        <title>Assembly and Annotation for the nematode Trichostrongylus colubriformis.</title>
        <authorList>
            <person name="Martin J."/>
        </authorList>
    </citation>
    <scope>NUCLEOTIDE SEQUENCE [LARGE SCALE GENOMIC DNA]</scope>
    <source>
        <strain evidence="1">G859</strain>
        <tissue evidence="1">Whole worm</tissue>
    </source>
</reference>
<proteinExistence type="predicted"/>
<organism evidence="1 2">
    <name type="scientific">Trichostrongylus colubriformis</name>
    <name type="common">Black scour worm</name>
    <dbReference type="NCBI Taxonomy" id="6319"/>
    <lineage>
        <taxon>Eukaryota</taxon>
        <taxon>Metazoa</taxon>
        <taxon>Ecdysozoa</taxon>
        <taxon>Nematoda</taxon>
        <taxon>Chromadorea</taxon>
        <taxon>Rhabditida</taxon>
        <taxon>Rhabditina</taxon>
        <taxon>Rhabditomorpha</taxon>
        <taxon>Strongyloidea</taxon>
        <taxon>Trichostrongylidae</taxon>
        <taxon>Trichostrongylus</taxon>
    </lineage>
</organism>
<keyword evidence="2" id="KW-1185">Reference proteome</keyword>
<evidence type="ECO:0000313" key="2">
    <source>
        <dbReference type="Proteomes" id="UP001331761"/>
    </source>
</evidence>
<evidence type="ECO:0008006" key="3">
    <source>
        <dbReference type="Google" id="ProtNLM"/>
    </source>
</evidence>
<accession>A0AAN8IQN3</accession>
<dbReference type="AlphaFoldDB" id="A0AAN8IQN3"/>
<comment type="caution">
    <text evidence="1">The sequence shown here is derived from an EMBL/GenBank/DDBJ whole genome shotgun (WGS) entry which is preliminary data.</text>
</comment>
<feature type="non-terminal residue" evidence="1">
    <location>
        <position position="364"/>
    </location>
</feature>
<feature type="non-terminal residue" evidence="1">
    <location>
        <position position="1"/>
    </location>
</feature>
<gene>
    <name evidence="1" type="ORF">GCK32_011797</name>
</gene>
<protein>
    <recommendedName>
        <fullName evidence="3">Trafficking protein particle complex subunit 11 domain-containing protein</fullName>
    </recommendedName>
</protein>
<evidence type="ECO:0000313" key="1">
    <source>
        <dbReference type="EMBL" id="KAK5978167.1"/>
    </source>
</evidence>
<dbReference type="EMBL" id="WIXE01009763">
    <property type="protein sequence ID" value="KAK5978167.1"/>
    <property type="molecule type" value="Genomic_DNA"/>
</dbReference>
<dbReference type="Proteomes" id="UP001331761">
    <property type="component" value="Unassembled WGS sequence"/>
</dbReference>